<dbReference type="EMBL" id="JANWTP010000001">
    <property type="protein sequence ID" value="MDC8636394.1"/>
    <property type="molecule type" value="Genomic_DNA"/>
</dbReference>
<accession>A0A9X3YY55</accession>
<evidence type="ECO:0008006" key="3">
    <source>
        <dbReference type="Google" id="ProtNLM"/>
    </source>
</evidence>
<evidence type="ECO:0000313" key="1">
    <source>
        <dbReference type="EMBL" id="MDC8636394.1"/>
    </source>
</evidence>
<reference evidence="1" key="1">
    <citation type="journal article" date="2022" name="Phytopathology">
        <title>Whole genome sequencing-based tracing of a 2022 introduction and outbreak of Xanthomonas hortorum pv. pelargonii.</title>
        <authorList>
            <person name="Iruegas Bocardo F."/>
            <person name="Weisberg A.J."/>
            <person name="Riutta E.R."/>
            <person name="Kilday K.B."/>
            <person name="Bonkowski J.C."/>
            <person name="Creswell T.C."/>
            <person name="Daughtrey M."/>
            <person name="Rane K.K."/>
            <person name="Grunwald N.J."/>
            <person name="Chang J.H."/>
            <person name="Putnam M."/>
        </authorList>
    </citation>
    <scope>NUCLEOTIDE SEQUENCE</scope>
    <source>
        <strain evidence="1">22-338</strain>
    </source>
</reference>
<dbReference type="PROSITE" id="PS51257">
    <property type="entry name" value="PROKAR_LIPOPROTEIN"/>
    <property type="match status" value="1"/>
</dbReference>
<sequence>MKRIFLPPMLLVLSACGSPYTTNDDLVSNLALSEGHSECISTRLKAVLDAARVVEVIPRLHKCTVIGRAKSFMTTSTNQCQSQETSVHFERLYNRTLTDSLNQVGWISDSAPTRIARTVKGDYAVFLPGDVVAKSLPGNQCDLFELKVRAGLSMHIKYAAAVKAQGAH</sequence>
<evidence type="ECO:0000313" key="2">
    <source>
        <dbReference type="Proteomes" id="UP001140230"/>
    </source>
</evidence>
<reference evidence="1" key="2">
    <citation type="submission" date="2022-08" db="EMBL/GenBank/DDBJ databases">
        <authorList>
            <person name="Iruegas-Bocardo F."/>
            <person name="Weisberg A.J."/>
            <person name="Riutta E.R."/>
            <person name="Kilday K."/>
            <person name="Bonkowski J.C."/>
            <person name="Creswell T."/>
            <person name="Daughtrey M.L."/>
            <person name="Rane K."/>
            <person name="Grunwald N.J."/>
            <person name="Chang J.H."/>
            <person name="Putnam M.L."/>
        </authorList>
    </citation>
    <scope>NUCLEOTIDE SEQUENCE</scope>
    <source>
        <strain evidence="1">22-338</strain>
    </source>
</reference>
<dbReference type="GeneID" id="46984408"/>
<dbReference type="Proteomes" id="UP001140230">
    <property type="component" value="Unassembled WGS sequence"/>
</dbReference>
<comment type="caution">
    <text evidence="1">The sequence shown here is derived from an EMBL/GenBank/DDBJ whole genome shotgun (WGS) entry which is preliminary data.</text>
</comment>
<organism evidence="1 2">
    <name type="scientific">Xanthomonas hortorum pv. hederae</name>
    <dbReference type="NCBI Taxonomy" id="453603"/>
    <lineage>
        <taxon>Bacteria</taxon>
        <taxon>Pseudomonadati</taxon>
        <taxon>Pseudomonadota</taxon>
        <taxon>Gammaproteobacteria</taxon>
        <taxon>Lysobacterales</taxon>
        <taxon>Lysobacteraceae</taxon>
        <taxon>Xanthomonas</taxon>
    </lineage>
</organism>
<protein>
    <recommendedName>
        <fullName evidence="3">Lipoprotein</fullName>
    </recommendedName>
</protein>
<proteinExistence type="predicted"/>
<name>A0A9X3YY55_9XANT</name>
<dbReference type="RefSeq" id="WP_005997770.1">
    <property type="nucleotide sequence ID" value="NZ_JANWTP010000001.1"/>
</dbReference>
<dbReference type="AlphaFoldDB" id="A0A9X3YY55"/>
<gene>
    <name evidence="1" type="ORF">NY667_00870</name>
</gene>